<proteinExistence type="predicted"/>
<organism evidence="1 2">
    <name type="scientific">Cerasicoccus arenae</name>
    <dbReference type="NCBI Taxonomy" id="424488"/>
    <lineage>
        <taxon>Bacteria</taxon>
        <taxon>Pseudomonadati</taxon>
        <taxon>Verrucomicrobiota</taxon>
        <taxon>Opitutia</taxon>
        <taxon>Puniceicoccales</taxon>
        <taxon>Cerasicoccaceae</taxon>
        <taxon>Cerasicoccus</taxon>
    </lineage>
</organism>
<sequence>MSVSDEAPIYLKLSRKGVKTQRMETSEKAQLTPEVDLNTLNHLLHLATESDAELATQIGAAVEFARRTGNRDFTELNQVVEQLLRLHLQGRRHMGVAHCDLTGADDDPLFLRPAIMHALRKVGGCREAIILITGLRQSVCPPGHYFTNKRQQTYNHTQDYIEQLAAKYSSRKTHLRLVFV</sequence>
<reference evidence="1" key="1">
    <citation type="journal article" date="2014" name="Int. J. Syst. Evol. Microbiol.">
        <title>Complete genome sequence of Corynebacterium casei LMG S-19264T (=DSM 44701T), isolated from a smear-ripened cheese.</title>
        <authorList>
            <consortium name="US DOE Joint Genome Institute (JGI-PGF)"/>
            <person name="Walter F."/>
            <person name="Albersmeier A."/>
            <person name="Kalinowski J."/>
            <person name="Ruckert C."/>
        </authorList>
    </citation>
    <scope>NUCLEOTIDE SEQUENCE</scope>
    <source>
        <strain evidence="1">KCTC 12870</strain>
    </source>
</reference>
<protein>
    <submittedName>
        <fullName evidence="1">Uncharacterized protein</fullName>
    </submittedName>
</protein>
<gene>
    <name evidence="1" type="ORF">GCM10007047_00620</name>
</gene>
<dbReference type="AlphaFoldDB" id="A0A8J3D8Y7"/>
<comment type="caution">
    <text evidence="1">The sequence shown here is derived from an EMBL/GenBank/DDBJ whole genome shotgun (WGS) entry which is preliminary data.</text>
</comment>
<reference evidence="1" key="2">
    <citation type="submission" date="2020-09" db="EMBL/GenBank/DDBJ databases">
        <authorList>
            <person name="Sun Q."/>
            <person name="Kim S."/>
        </authorList>
    </citation>
    <scope>NUCLEOTIDE SEQUENCE</scope>
    <source>
        <strain evidence="1">KCTC 12870</strain>
    </source>
</reference>
<dbReference type="Proteomes" id="UP000642829">
    <property type="component" value="Unassembled WGS sequence"/>
</dbReference>
<evidence type="ECO:0000313" key="2">
    <source>
        <dbReference type="Proteomes" id="UP000642829"/>
    </source>
</evidence>
<evidence type="ECO:0000313" key="1">
    <source>
        <dbReference type="EMBL" id="GHB89939.1"/>
    </source>
</evidence>
<dbReference type="EMBL" id="BMXG01000001">
    <property type="protein sequence ID" value="GHB89939.1"/>
    <property type="molecule type" value="Genomic_DNA"/>
</dbReference>
<keyword evidence="2" id="KW-1185">Reference proteome</keyword>
<accession>A0A8J3D8Y7</accession>
<name>A0A8J3D8Y7_9BACT</name>